<protein>
    <recommendedName>
        <fullName evidence="4">ATP-binding protein</fullName>
    </recommendedName>
</protein>
<accession>A0A2S6A7Y3</accession>
<dbReference type="AlphaFoldDB" id="A0A2S6A7Y3"/>
<reference evidence="2 3" key="1">
    <citation type="submission" date="2018-02" db="EMBL/GenBank/DDBJ databases">
        <title>8 Nocardia nova and 1 Nocardia cyriacigeorgica strain used for evolution to TMP-SMX.</title>
        <authorList>
            <person name="Mehta H."/>
            <person name="Weng J."/>
            <person name="Shamoo Y."/>
        </authorList>
    </citation>
    <scope>NUCLEOTIDE SEQUENCE [LARGE SCALE GENOMIC DNA]</scope>
    <source>
        <strain evidence="2 3">MDA3139</strain>
    </source>
</reference>
<evidence type="ECO:0000313" key="2">
    <source>
        <dbReference type="EMBL" id="PPJ29061.1"/>
    </source>
</evidence>
<sequence length="302" mass="33666">MLEPAIDRLLVLRDESRHYKIVDHAQILAHPTDTHGRPQLAPQVPPRWPRRGNHHENQLDRGHRICSGCPRDHRRAGDLFGSRRERSWPTVGSRPSDRAAVWQTSRVTTSLSPAAESLLRRVARHLDGALVVCGFPASGKSTAARFVAGLSDAVVLDKDTHAPELEVSVMSRLTEPHDRDSDTYKTLVAPHLYLSLIRTGLTVAAKHPVVLDGPFLGAIQDAADAEKRLSEHLYDIAGVDEVVPVTTVWLDSDASEIRTRMRERGAERDTPKLRDWDTYQTTVLDSGIRTLAHKLVDFVIPN</sequence>
<feature type="compositionally biased region" description="Basic and acidic residues" evidence="1">
    <location>
        <begin position="54"/>
        <end position="63"/>
    </location>
</feature>
<feature type="region of interest" description="Disordered" evidence="1">
    <location>
        <begin position="32"/>
        <end position="64"/>
    </location>
</feature>
<evidence type="ECO:0000313" key="3">
    <source>
        <dbReference type="Proteomes" id="UP000239874"/>
    </source>
</evidence>
<dbReference type="SUPFAM" id="SSF52540">
    <property type="entry name" value="P-loop containing nucleoside triphosphate hydrolases"/>
    <property type="match status" value="1"/>
</dbReference>
<evidence type="ECO:0000256" key="1">
    <source>
        <dbReference type="SAM" id="MobiDB-lite"/>
    </source>
</evidence>
<feature type="region of interest" description="Disordered" evidence="1">
    <location>
        <begin position="76"/>
        <end position="95"/>
    </location>
</feature>
<dbReference type="Gene3D" id="3.40.50.300">
    <property type="entry name" value="P-loop containing nucleotide triphosphate hydrolases"/>
    <property type="match status" value="1"/>
</dbReference>
<name>A0A2S6A7Y3_9NOCA</name>
<proteinExistence type="predicted"/>
<dbReference type="EMBL" id="PSZC01000049">
    <property type="protein sequence ID" value="PPJ29061.1"/>
    <property type="molecule type" value="Genomic_DNA"/>
</dbReference>
<dbReference type="Proteomes" id="UP000239874">
    <property type="component" value="Unassembled WGS sequence"/>
</dbReference>
<comment type="caution">
    <text evidence="2">The sequence shown here is derived from an EMBL/GenBank/DDBJ whole genome shotgun (WGS) entry which is preliminary data.</text>
</comment>
<evidence type="ECO:0008006" key="4">
    <source>
        <dbReference type="Google" id="ProtNLM"/>
    </source>
</evidence>
<dbReference type="OrthoDB" id="198115at2"/>
<dbReference type="Pfam" id="PF13671">
    <property type="entry name" value="AAA_33"/>
    <property type="match status" value="1"/>
</dbReference>
<dbReference type="InterPro" id="IPR027417">
    <property type="entry name" value="P-loop_NTPase"/>
</dbReference>
<gene>
    <name evidence="2" type="ORF">C5E45_34200</name>
</gene>
<feature type="compositionally biased region" description="Basic and acidic residues" evidence="1">
    <location>
        <begin position="76"/>
        <end position="87"/>
    </location>
</feature>
<organism evidence="2 3">
    <name type="scientific">Nocardia nova</name>
    <dbReference type="NCBI Taxonomy" id="37330"/>
    <lineage>
        <taxon>Bacteria</taxon>
        <taxon>Bacillati</taxon>
        <taxon>Actinomycetota</taxon>
        <taxon>Actinomycetes</taxon>
        <taxon>Mycobacteriales</taxon>
        <taxon>Nocardiaceae</taxon>
        <taxon>Nocardia</taxon>
    </lineage>
</organism>